<dbReference type="GO" id="GO:0007165">
    <property type="term" value="P:signal transduction"/>
    <property type="evidence" value="ECO:0007669"/>
    <property type="project" value="TreeGrafter"/>
</dbReference>
<proteinExistence type="inferred from homology"/>
<evidence type="ECO:0000313" key="6">
    <source>
        <dbReference type="Proteomes" id="UP000321947"/>
    </source>
</evidence>
<feature type="compositionally biased region" description="Low complexity" evidence="2">
    <location>
        <begin position="624"/>
        <end position="635"/>
    </location>
</feature>
<dbReference type="Proteomes" id="UP000321393">
    <property type="component" value="Unassembled WGS sequence"/>
</dbReference>
<reference evidence="5 6" key="1">
    <citation type="submission" date="2019-08" db="EMBL/GenBank/DDBJ databases">
        <title>Draft genome sequences of two oriental melons (Cucumis melo L. var makuwa).</title>
        <authorList>
            <person name="Kwon S.-Y."/>
        </authorList>
    </citation>
    <scope>NUCLEOTIDE SEQUENCE [LARGE SCALE GENOMIC DNA]</scope>
    <source>
        <strain evidence="6">cv. Chang Bougi</strain>
        <strain evidence="5">cv. SW 3</strain>
        <tissue evidence="3">Leaf</tissue>
    </source>
</reference>
<evidence type="ECO:0000313" key="3">
    <source>
        <dbReference type="EMBL" id="KAA0057363.1"/>
    </source>
</evidence>
<evidence type="ECO:0000256" key="1">
    <source>
        <dbReference type="ARBA" id="ARBA00010954"/>
    </source>
</evidence>
<feature type="compositionally biased region" description="Low complexity" evidence="2">
    <location>
        <begin position="19"/>
        <end position="46"/>
    </location>
</feature>
<dbReference type="EMBL" id="SSTE01007195">
    <property type="protein sequence ID" value="KAA0057363.1"/>
    <property type="molecule type" value="Genomic_DNA"/>
</dbReference>
<accession>A0A5A7UN78</accession>
<sequence>MEAGVDTSPPTQGAGLGISLDLSPSDSLLSPSFSSSSSYSSSFSSPPRLPKRLRQRLLVECKSPSTVVEIQAKLRHADLRRQQHYEKLSSKARPKPKSPSHSSQEGNLAQRLEAKLLAAEQKRLGILANAQKRLAMVDEVRQVAKTVVERRKQEEREKLGKEVATRAKQAEANRMLIQKAYRQRRASLMERSSMSLVRKITWENKYRERVRAAISQKRAAAEKKRLGLLEAEIKRARARVLQARRVAKSVSQQREVERRKMRDKLEDRMQRAKRKRAEYLRQRGRPNMVSRVNIIRMHKQADILSQKLARCWRRFLKLRRTTLALTEAYNSLNINGRSVKSMPFEQFAVLIESSSTLQTVKALLDRLESRLKAAKVVGATSYPFNFENIDHLLKRVASPKRRSSPSSARSRNTSKVVVREIPRSIAKPSRYPVRVVLCAYMILGHPDAVLSSQGEREIALVKTAKEFVNEFELLVKIILEGPIQSSDDELESSPKQWTFRSQLAAFDKAWCSYLNCFVAWKVKDARALEEDLVRAACHLELSMLQTCKLSAGGDNALTHDMKAIQQQVTDDKKLLREKVQDLSGDAGIERMESALSETRSKYFESVENGSPLSLPVTQFISSSISNSDGPSISKSDVGSKEDRHIKRPARVVRSLFREDQLVAKPNDLSESRSIPGGQLGSVGDLATENELLVNEFLHQQHPVPDSLGMIEEDQNSIQVKMRETMHKAFWDSVMESLKQEEPNYDRVLQLVREVHDELCNMAPGSWKQEITEAFDIDFLSQVLTSGNMDIDYLGRILEFTLVTLQKLSSPSKEGQLKASYKCLFEELTEICRPTEDKSNNPCVIALIRGLQFVLEQIQVLRKDISKARIGIMKSILTGPHGFDYLRKAFANRYGAPSDANTKLPKTMQWLSSVWHGKNQEWEEHKILLSSLSMISEGSSQGCLPSTSLRTGGGIVHPVNSSPQTSNTARETTGNEQPECGGGELDIAIRLGLLKLVTGVSGVTQEVIPETFSLNLGRIRAVQAEVQKLIVTTTSILVWRQILLSQRSSTMTTTDIETAVLNCAQQLSNMLDQDENAGIEEITEAIVKFTEQGDEVLQSMRVVVSRMIRKCLQAGDAVFEKVSRAVYLGARGVILGGSGRTGRRLAEKALRQVGGAVLTERMVKAAEVLVQAASVSVKVHEGWINNLHIRIISDVMLKKYILDPSLMLQAQPIELKENLSYEEEHVEILDRREQASIRCYVRRPTLELWQKAKWPLGGLSIEVVGEMFGLHSDQVTSGELGGLVKGQQR</sequence>
<feature type="region of interest" description="Disordered" evidence="2">
    <location>
        <begin position="953"/>
        <end position="980"/>
    </location>
</feature>
<dbReference type="PANTHER" id="PTHR12832:SF34">
    <property type="entry name" value="T-COMPLEX PROTEIN 11"/>
    <property type="match status" value="1"/>
</dbReference>
<name>A0A5A7UN78_CUCMM</name>
<evidence type="ECO:0000313" key="5">
    <source>
        <dbReference type="Proteomes" id="UP000321393"/>
    </source>
</evidence>
<dbReference type="InterPro" id="IPR008862">
    <property type="entry name" value="Tcp11"/>
</dbReference>
<feature type="region of interest" description="Disordered" evidence="2">
    <location>
        <begin position="624"/>
        <end position="643"/>
    </location>
</feature>
<evidence type="ECO:0000313" key="4">
    <source>
        <dbReference type="EMBL" id="TYK30052.1"/>
    </source>
</evidence>
<dbReference type="Proteomes" id="UP000321947">
    <property type="component" value="Unassembled WGS sequence"/>
</dbReference>
<feature type="compositionally biased region" description="Basic and acidic residues" evidence="2">
    <location>
        <begin position="254"/>
        <end position="270"/>
    </location>
</feature>
<feature type="compositionally biased region" description="Polar residues" evidence="2">
    <location>
        <begin position="958"/>
        <end position="975"/>
    </location>
</feature>
<feature type="region of interest" description="Disordered" evidence="2">
    <location>
        <begin position="252"/>
        <end position="274"/>
    </location>
</feature>
<protein>
    <submittedName>
        <fullName evidence="3">T-complex 11</fullName>
    </submittedName>
</protein>
<evidence type="ECO:0000256" key="2">
    <source>
        <dbReference type="SAM" id="MobiDB-lite"/>
    </source>
</evidence>
<feature type="region of interest" description="Disordered" evidence="2">
    <location>
        <begin position="1"/>
        <end position="48"/>
    </location>
</feature>
<dbReference type="PANTHER" id="PTHR12832">
    <property type="entry name" value="TESTIS-SPECIFIC PROTEIN PBS13 T-COMPLEX 11"/>
    <property type="match status" value="1"/>
</dbReference>
<comment type="similarity">
    <text evidence="1">Belongs to the TCP11 family.</text>
</comment>
<dbReference type="OrthoDB" id="276323at2759"/>
<comment type="caution">
    <text evidence="3">The sequence shown here is derived from an EMBL/GenBank/DDBJ whole genome shotgun (WGS) entry which is preliminary data.</text>
</comment>
<dbReference type="EMBL" id="SSTD01000775">
    <property type="protein sequence ID" value="TYK30052.1"/>
    <property type="molecule type" value="Genomic_DNA"/>
</dbReference>
<organism evidence="3 5">
    <name type="scientific">Cucumis melo var. makuwa</name>
    <name type="common">Oriental melon</name>
    <dbReference type="NCBI Taxonomy" id="1194695"/>
    <lineage>
        <taxon>Eukaryota</taxon>
        <taxon>Viridiplantae</taxon>
        <taxon>Streptophyta</taxon>
        <taxon>Embryophyta</taxon>
        <taxon>Tracheophyta</taxon>
        <taxon>Spermatophyta</taxon>
        <taxon>Magnoliopsida</taxon>
        <taxon>eudicotyledons</taxon>
        <taxon>Gunneridae</taxon>
        <taxon>Pentapetalae</taxon>
        <taxon>rosids</taxon>
        <taxon>fabids</taxon>
        <taxon>Cucurbitales</taxon>
        <taxon>Cucurbitaceae</taxon>
        <taxon>Benincaseae</taxon>
        <taxon>Cucumis</taxon>
    </lineage>
</organism>
<gene>
    <name evidence="4" type="ORF">E5676_scaffold216G00230</name>
    <name evidence="3" type="ORF">E6C27_scaffold280G002270</name>
</gene>
<feature type="region of interest" description="Disordered" evidence="2">
    <location>
        <begin position="84"/>
        <end position="107"/>
    </location>
</feature>
<dbReference type="Pfam" id="PF05794">
    <property type="entry name" value="Tcp11"/>
    <property type="match status" value="1"/>
</dbReference>